<protein>
    <submittedName>
        <fullName evidence="6">Connector enhancer of kinase suppressor of Ras 1</fullName>
    </submittedName>
</protein>
<feature type="compositionally biased region" description="Basic and acidic residues" evidence="2">
    <location>
        <begin position="603"/>
        <end position="615"/>
    </location>
</feature>
<sequence length="703" mass="78664">MEPITAWSEERVSQWLQGLDAPLQQYPTSAWHLTGMDLLQLTSKDLENLGVNKIGHQELILEAVEKLCFLMYGIGGESLRSVTEKLRAVSQSLQMGIQSRWRINGYDGGSTTKLPTGVLQLVVELITSAKGLFSLLNRYQFFQLSGGAISKTIFSYCKELGDIVNKECFYFGCHVTAACDDILTTSPEAILTHTAQLESVDLVPVSPGDKLGIEIASTDSSNHYVTGAAAEPSSDVYLKILAGDEVIQVNDQIVVGWSRANLIKKLQENPSGVTLVLKKIPESVRRTHPLQVSSTQEEEEKDEENLRHSLFERVAASVRSLSFSHSTFVLDSSIKSSLLSYSHILGFAGQTTAMSRRRVSCRELGKPDCDGWLWKKRKESSVFLAQKWQRFWFVLKGPALYWYSSQQVGLSVVFKMCHQRFQNFFFAADNVNDMSKWINYLITTIQKHKKQKGPDSEEECYSETESESERSPSPRRKKKVQSNTLPRQKWKNRAPLPSPLTGSSKGTVDEMGVMMNSIKEGGVSLTGQEQPFTHDHFRRSFIRRCKNPVINEKVHTLRTLQSTLKAKEAELLQINKILDDSEVTASKFRQWKEQNEELVQEIERTTSLKASKDGDPTAESSPTEEPPSEPGEAGTEGAYRWSLSDGEQLVDAEPSDVLLEMGSPGLETSPMLELSLGSLQESINKELSDMAVSGNSTENYFFI</sequence>
<dbReference type="Proteomes" id="UP000005226">
    <property type="component" value="Chromosome 2"/>
</dbReference>
<evidence type="ECO:0000256" key="2">
    <source>
        <dbReference type="SAM" id="MobiDB-lite"/>
    </source>
</evidence>
<feature type="region of interest" description="Disordered" evidence="2">
    <location>
        <begin position="452"/>
        <end position="508"/>
    </location>
</feature>
<dbReference type="GeneTree" id="ENSGT00940000159599"/>
<gene>
    <name evidence="6" type="primary">cnksr1</name>
</gene>
<dbReference type="PROSITE" id="PS50105">
    <property type="entry name" value="SAM_DOMAIN"/>
    <property type="match status" value="1"/>
</dbReference>
<dbReference type="SUPFAM" id="SSF47769">
    <property type="entry name" value="SAM/Pointed domain"/>
    <property type="match status" value="1"/>
</dbReference>
<comment type="similarity">
    <text evidence="1">Belongs to the CNKSR family.</text>
</comment>
<reference evidence="6" key="3">
    <citation type="submission" date="2025-09" db="UniProtKB">
        <authorList>
            <consortium name="Ensembl"/>
        </authorList>
    </citation>
    <scope>IDENTIFICATION</scope>
</reference>
<dbReference type="InterPro" id="IPR001849">
    <property type="entry name" value="PH_domain"/>
</dbReference>
<evidence type="ECO:0000259" key="4">
    <source>
        <dbReference type="PROSITE" id="PS50106"/>
    </source>
</evidence>
<dbReference type="AlphaFoldDB" id="A0A674NL08"/>
<name>A0A674NL08_TAKRU</name>
<dbReference type="SMART" id="SM00454">
    <property type="entry name" value="SAM"/>
    <property type="match status" value="1"/>
</dbReference>
<reference evidence="6" key="2">
    <citation type="submission" date="2025-08" db="UniProtKB">
        <authorList>
            <consortium name="Ensembl"/>
        </authorList>
    </citation>
    <scope>IDENTIFICATION</scope>
</reference>
<feature type="domain" description="CRIC" evidence="5">
    <location>
        <begin position="78"/>
        <end position="171"/>
    </location>
</feature>
<dbReference type="PANTHER" id="PTHR12844:SF10">
    <property type="entry name" value="CONNECTOR ENHANCER OF KINASE SUPPRESSOR OF RAS 1"/>
    <property type="match status" value="1"/>
</dbReference>
<dbReference type="InterPro" id="IPR036034">
    <property type="entry name" value="PDZ_sf"/>
</dbReference>
<feature type="compositionally biased region" description="Acidic residues" evidence="2">
    <location>
        <begin position="456"/>
        <end position="466"/>
    </location>
</feature>
<proteinExistence type="inferred from homology"/>
<evidence type="ECO:0000259" key="3">
    <source>
        <dbReference type="PROSITE" id="PS50105"/>
    </source>
</evidence>
<dbReference type="PROSITE" id="PS50106">
    <property type="entry name" value="PDZ"/>
    <property type="match status" value="1"/>
</dbReference>
<dbReference type="SMART" id="SM00233">
    <property type="entry name" value="PH"/>
    <property type="match status" value="1"/>
</dbReference>
<dbReference type="CDD" id="cd06748">
    <property type="entry name" value="PDZ_CNK1_2_3-like"/>
    <property type="match status" value="1"/>
</dbReference>
<evidence type="ECO:0000256" key="1">
    <source>
        <dbReference type="ARBA" id="ARBA00009498"/>
    </source>
</evidence>
<feature type="domain" description="SAM" evidence="3">
    <location>
        <begin position="7"/>
        <end position="67"/>
    </location>
</feature>
<dbReference type="SMART" id="SM00228">
    <property type="entry name" value="PDZ"/>
    <property type="match status" value="1"/>
</dbReference>
<evidence type="ECO:0000259" key="5">
    <source>
        <dbReference type="PROSITE" id="PS51290"/>
    </source>
</evidence>
<dbReference type="SUPFAM" id="SSF50156">
    <property type="entry name" value="PDZ domain-like"/>
    <property type="match status" value="1"/>
</dbReference>
<dbReference type="InterPro" id="IPR011993">
    <property type="entry name" value="PH-like_dom_sf"/>
</dbReference>
<dbReference type="Ensembl" id="ENSTRUT00000080880.1">
    <property type="protein sequence ID" value="ENSTRUP00000073991.1"/>
    <property type="gene ID" value="ENSTRUG00000010382.3"/>
</dbReference>
<dbReference type="InterPro" id="IPR051566">
    <property type="entry name" value="CNKSR"/>
</dbReference>
<dbReference type="InterPro" id="IPR001478">
    <property type="entry name" value="PDZ"/>
</dbReference>
<reference evidence="6 7" key="1">
    <citation type="journal article" date="2011" name="Genome Biol. Evol.">
        <title>Integration of the genetic map and genome assembly of fugu facilitates insights into distinct features of genome evolution in teleosts and mammals.</title>
        <authorList>
            <person name="Kai W."/>
            <person name="Kikuchi K."/>
            <person name="Tohari S."/>
            <person name="Chew A.K."/>
            <person name="Tay A."/>
            <person name="Fujiwara A."/>
            <person name="Hosoya S."/>
            <person name="Suetake H."/>
            <person name="Naruse K."/>
            <person name="Brenner S."/>
            <person name="Suzuki Y."/>
            <person name="Venkatesh B."/>
        </authorList>
    </citation>
    <scope>NUCLEOTIDE SEQUENCE [LARGE SCALE GENOMIC DNA]</scope>
</reference>
<dbReference type="SUPFAM" id="SSF50729">
    <property type="entry name" value="PH domain-like"/>
    <property type="match status" value="1"/>
</dbReference>
<dbReference type="Pfam" id="PF10534">
    <property type="entry name" value="CRIC_ras_sig"/>
    <property type="match status" value="1"/>
</dbReference>
<dbReference type="InterPro" id="IPR001660">
    <property type="entry name" value="SAM"/>
</dbReference>
<evidence type="ECO:0000313" key="6">
    <source>
        <dbReference type="Ensembl" id="ENSTRUP00000073991.1"/>
    </source>
</evidence>
<organism evidence="6 7">
    <name type="scientific">Takifugu rubripes</name>
    <name type="common">Japanese pufferfish</name>
    <name type="synonym">Fugu rubripes</name>
    <dbReference type="NCBI Taxonomy" id="31033"/>
    <lineage>
        <taxon>Eukaryota</taxon>
        <taxon>Metazoa</taxon>
        <taxon>Chordata</taxon>
        <taxon>Craniata</taxon>
        <taxon>Vertebrata</taxon>
        <taxon>Euteleostomi</taxon>
        <taxon>Actinopterygii</taxon>
        <taxon>Neopterygii</taxon>
        <taxon>Teleostei</taxon>
        <taxon>Neoteleostei</taxon>
        <taxon>Acanthomorphata</taxon>
        <taxon>Eupercaria</taxon>
        <taxon>Tetraodontiformes</taxon>
        <taxon>Tetradontoidea</taxon>
        <taxon>Tetraodontidae</taxon>
        <taxon>Takifugu</taxon>
    </lineage>
</organism>
<dbReference type="InterPro" id="IPR017874">
    <property type="entry name" value="CRIC_domain"/>
</dbReference>
<evidence type="ECO:0000313" key="7">
    <source>
        <dbReference type="Proteomes" id="UP000005226"/>
    </source>
</evidence>
<feature type="domain" description="PDZ" evidence="4">
    <location>
        <begin position="199"/>
        <end position="281"/>
    </location>
</feature>
<dbReference type="Pfam" id="PF00536">
    <property type="entry name" value="SAM_1"/>
    <property type="match status" value="1"/>
</dbReference>
<dbReference type="Gene3D" id="2.30.42.10">
    <property type="match status" value="1"/>
</dbReference>
<accession>A0A674NL08</accession>
<keyword evidence="7" id="KW-1185">Reference proteome</keyword>
<dbReference type="PROSITE" id="PS51290">
    <property type="entry name" value="CRIC"/>
    <property type="match status" value="1"/>
</dbReference>
<dbReference type="Gene3D" id="1.10.150.50">
    <property type="entry name" value="Transcription Factor, Ets-1"/>
    <property type="match status" value="1"/>
</dbReference>
<dbReference type="InterPro" id="IPR013761">
    <property type="entry name" value="SAM/pointed_sf"/>
</dbReference>
<dbReference type="Gene3D" id="2.30.29.30">
    <property type="entry name" value="Pleckstrin-homology domain (PH domain)/Phosphotyrosine-binding domain (PTB)"/>
    <property type="match status" value="1"/>
</dbReference>
<feature type="region of interest" description="Disordered" evidence="2">
    <location>
        <begin position="603"/>
        <end position="637"/>
    </location>
</feature>
<dbReference type="PANTHER" id="PTHR12844">
    <property type="entry name" value="CONNECTOR ENCHANCER OF KINASE SUPPRESSOR OF RAS"/>
    <property type="match status" value="1"/>
</dbReference>